<dbReference type="SUPFAM" id="SSF56112">
    <property type="entry name" value="Protein kinase-like (PK-like)"/>
    <property type="match status" value="1"/>
</dbReference>
<dbReference type="InterPro" id="IPR011009">
    <property type="entry name" value="Kinase-like_dom_sf"/>
</dbReference>
<dbReference type="EMBL" id="ASPP01016202">
    <property type="protein sequence ID" value="ETO17672.1"/>
    <property type="molecule type" value="Genomic_DNA"/>
</dbReference>
<dbReference type="GO" id="GO:0004672">
    <property type="term" value="F:protein kinase activity"/>
    <property type="evidence" value="ECO:0007669"/>
    <property type="project" value="InterPro"/>
</dbReference>
<dbReference type="Pfam" id="PF00069">
    <property type="entry name" value="Pkinase"/>
    <property type="match status" value="1"/>
</dbReference>
<keyword evidence="3" id="KW-1185">Reference proteome</keyword>
<dbReference type="AlphaFoldDB" id="X6MW30"/>
<reference evidence="2 3" key="1">
    <citation type="journal article" date="2013" name="Curr. Biol.">
        <title>The Genome of the Foraminiferan Reticulomyxa filosa.</title>
        <authorList>
            <person name="Glockner G."/>
            <person name="Hulsmann N."/>
            <person name="Schleicher M."/>
            <person name="Noegel A.A."/>
            <person name="Eichinger L."/>
            <person name="Gallinger C."/>
            <person name="Pawlowski J."/>
            <person name="Sierra R."/>
            <person name="Euteneuer U."/>
            <person name="Pillet L."/>
            <person name="Moustafa A."/>
            <person name="Platzer M."/>
            <person name="Groth M."/>
            <person name="Szafranski K."/>
            <person name="Schliwa M."/>
        </authorList>
    </citation>
    <scope>NUCLEOTIDE SEQUENCE [LARGE SCALE GENOMIC DNA]</scope>
</reference>
<dbReference type="SMART" id="SM00220">
    <property type="entry name" value="S_TKc"/>
    <property type="match status" value="1"/>
</dbReference>
<dbReference type="InterPro" id="IPR000719">
    <property type="entry name" value="Prot_kinase_dom"/>
</dbReference>
<dbReference type="Proteomes" id="UP000023152">
    <property type="component" value="Unassembled WGS sequence"/>
</dbReference>
<accession>X6MW30</accession>
<dbReference type="Gene3D" id="3.30.200.20">
    <property type="entry name" value="Phosphorylase Kinase, domain 1"/>
    <property type="match status" value="1"/>
</dbReference>
<evidence type="ECO:0000313" key="3">
    <source>
        <dbReference type="Proteomes" id="UP000023152"/>
    </source>
</evidence>
<dbReference type="Gene3D" id="1.10.510.10">
    <property type="entry name" value="Transferase(Phosphotransferase) domain 1"/>
    <property type="match status" value="1"/>
</dbReference>
<dbReference type="PROSITE" id="PS50011">
    <property type="entry name" value="PROTEIN_KINASE_DOM"/>
    <property type="match status" value="1"/>
</dbReference>
<organism evidence="2 3">
    <name type="scientific">Reticulomyxa filosa</name>
    <dbReference type="NCBI Taxonomy" id="46433"/>
    <lineage>
        <taxon>Eukaryota</taxon>
        <taxon>Sar</taxon>
        <taxon>Rhizaria</taxon>
        <taxon>Retaria</taxon>
        <taxon>Foraminifera</taxon>
        <taxon>Monothalamids</taxon>
        <taxon>Reticulomyxidae</taxon>
        <taxon>Reticulomyxa</taxon>
    </lineage>
</organism>
<proteinExistence type="predicted"/>
<comment type="caution">
    <text evidence="2">The sequence shown here is derived from an EMBL/GenBank/DDBJ whole genome shotgun (WGS) entry which is preliminary data.</text>
</comment>
<evidence type="ECO:0000259" key="1">
    <source>
        <dbReference type="PROSITE" id="PS50011"/>
    </source>
</evidence>
<dbReference type="OMA" id="MYELYID"/>
<gene>
    <name evidence="2" type="ORF">RFI_19648</name>
</gene>
<dbReference type="OrthoDB" id="40902at2759"/>
<feature type="domain" description="Protein kinase" evidence="1">
    <location>
        <begin position="1"/>
        <end position="124"/>
    </location>
</feature>
<name>X6MW30_RETFI</name>
<evidence type="ECO:0000313" key="2">
    <source>
        <dbReference type="EMBL" id="ETO17672.1"/>
    </source>
</evidence>
<dbReference type="PANTHER" id="PTHR24347">
    <property type="entry name" value="SERINE/THREONINE-PROTEIN KINASE"/>
    <property type="match status" value="1"/>
</dbReference>
<protein>
    <recommendedName>
        <fullName evidence="1">Protein kinase domain-containing protein</fullName>
    </recommendedName>
</protein>
<sequence length="124" mass="14250">MIISGGFAIVRKCKDKTTKEFYALKIINKKNLDKAGLTLLDREVNIMRQVTHENIVKLHNVFDSRTKMCLVLDLLEGGELFDRIIEQGHFSENNAAHCFGQLVTALNYLHQKQIVHRDLKVSKK</sequence>
<dbReference type="GO" id="GO:0005524">
    <property type="term" value="F:ATP binding"/>
    <property type="evidence" value="ECO:0007669"/>
    <property type="project" value="InterPro"/>
</dbReference>